<comment type="caution">
    <text evidence="1">The sequence shown here is derived from an EMBL/GenBank/DDBJ whole genome shotgun (WGS) entry which is preliminary data.</text>
</comment>
<dbReference type="AlphaFoldDB" id="A0A0R1R323"/>
<dbReference type="Proteomes" id="UP000051835">
    <property type="component" value="Unassembled WGS sequence"/>
</dbReference>
<dbReference type="EMBL" id="AZFC01000012">
    <property type="protein sequence ID" value="KRL49172.1"/>
    <property type="molecule type" value="Genomic_DNA"/>
</dbReference>
<proteinExistence type="predicted"/>
<protein>
    <recommendedName>
        <fullName evidence="3">Antitoxin</fullName>
    </recommendedName>
</protein>
<gene>
    <name evidence="1" type="ORF">FD37_GL000766</name>
</gene>
<evidence type="ECO:0000313" key="2">
    <source>
        <dbReference type="Proteomes" id="UP000051835"/>
    </source>
</evidence>
<dbReference type="Gene3D" id="3.40.1620.10">
    <property type="entry name" value="YefM-like domain"/>
    <property type="match status" value="1"/>
</dbReference>
<evidence type="ECO:0008006" key="3">
    <source>
        <dbReference type="Google" id="ProtNLM"/>
    </source>
</evidence>
<evidence type="ECO:0000313" key="1">
    <source>
        <dbReference type="EMBL" id="KRL49172.1"/>
    </source>
</evidence>
<organism evidence="1 2">
    <name type="scientific">Levilactobacillus spicheri DSM 15429</name>
    <dbReference type="NCBI Taxonomy" id="1423805"/>
    <lineage>
        <taxon>Bacteria</taxon>
        <taxon>Bacillati</taxon>
        <taxon>Bacillota</taxon>
        <taxon>Bacilli</taxon>
        <taxon>Lactobacillales</taxon>
        <taxon>Lactobacillaceae</taxon>
        <taxon>Levilactobacillus</taxon>
    </lineage>
</organism>
<dbReference type="RefSeq" id="WP_056963296.1">
    <property type="nucleotide sequence ID" value="NZ_AZFC01000012.1"/>
</dbReference>
<reference evidence="1 2" key="1">
    <citation type="journal article" date="2015" name="Genome Announc.">
        <title>Expanding the biotechnology potential of lactobacilli through comparative genomics of 213 strains and associated genera.</title>
        <authorList>
            <person name="Sun Z."/>
            <person name="Harris H.M."/>
            <person name="McCann A."/>
            <person name="Guo C."/>
            <person name="Argimon S."/>
            <person name="Zhang W."/>
            <person name="Yang X."/>
            <person name="Jeffery I.B."/>
            <person name="Cooney J.C."/>
            <person name="Kagawa T.F."/>
            <person name="Liu W."/>
            <person name="Song Y."/>
            <person name="Salvetti E."/>
            <person name="Wrobel A."/>
            <person name="Rasinkangas P."/>
            <person name="Parkhill J."/>
            <person name="Rea M.C."/>
            <person name="O'Sullivan O."/>
            <person name="Ritari J."/>
            <person name="Douillard F.P."/>
            <person name="Paul Ross R."/>
            <person name="Yang R."/>
            <person name="Briner A.E."/>
            <person name="Felis G.E."/>
            <person name="de Vos W.M."/>
            <person name="Barrangou R."/>
            <person name="Klaenhammer T.R."/>
            <person name="Caufield P.W."/>
            <person name="Cui Y."/>
            <person name="Zhang H."/>
            <person name="O'Toole P.W."/>
        </authorList>
    </citation>
    <scope>NUCLEOTIDE SEQUENCE [LARGE SCALE GENOMIC DNA]</scope>
    <source>
        <strain evidence="1 2">DSM 15429</strain>
    </source>
</reference>
<name>A0A0R1R323_9LACO</name>
<dbReference type="PATRIC" id="fig|1423805.4.peg.786"/>
<accession>A0A0R1R323</accession>
<sequence length="72" mass="7949">MPKQPTALKNHTAETEFTELAQRVTTTHRPVLLRPTGGADDVVLMSKQDFETAQAIIKLATGRGVPFMELEN</sequence>